<dbReference type="OrthoDB" id="5967113at2759"/>
<evidence type="ECO:0000313" key="8">
    <source>
        <dbReference type="Proteomes" id="UP000233556"/>
    </source>
</evidence>
<dbReference type="PRINTS" id="PR00249">
    <property type="entry name" value="GPCRSECRETIN"/>
</dbReference>
<accession>A0A2I0TDI7</accession>
<feature type="transmembrane region" description="Helical" evidence="5">
    <location>
        <begin position="102"/>
        <end position="122"/>
    </location>
</feature>
<dbReference type="Gene3D" id="1.20.1070.10">
    <property type="entry name" value="Rhodopsin 7-helix transmembrane proteins"/>
    <property type="match status" value="1"/>
</dbReference>
<dbReference type="GO" id="GO:0007188">
    <property type="term" value="P:adenylate cyclase-modulating G protein-coupled receptor signaling pathway"/>
    <property type="evidence" value="ECO:0007669"/>
    <property type="project" value="TreeGrafter"/>
</dbReference>
<dbReference type="GO" id="GO:0005886">
    <property type="term" value="C:plasma membrane"/>
    <property type="evidence" value="ECO:0007669"/>
    <property type="project" value="TreeGrafter"/>
</dbReference>
<keyword evidence="2 5" id="KW-0812">Transmembrane</keyword>
<evidence type="ECO:0000256" key="2">
    <source>
        <dbReference type="ARBA" id="ARBA00022692"/>
    </source>
</evidence>
<dbReference type="PANTHER" id="PTHR45620">
    <property type="entry name" value="PDF RECEPTOR-LIKE PROTEIN-RELATED"/>
    <property type="match status" value="1"/>
</dbReference>
<dbReference type="PANTHER" id="PTHR45620:SF16">
    <property type="entry name" value="GROWTH HORMONE RELEASING HORMONE RECEPTOR 2 PRECURSOR"/>
    <property type="match status" value="1"/>
</dbReference>
<evidence type="ECO:0000256" key="4">
    <source>
        <dbReference type="ARBA" id="ARBA00023136"/>
    </source>
</evidence>
<name>A0A2I0TDI7_LIMLA</name>
<protein>
    <recommendedName>
        <fullName evidence="6">G-protein coupled receptors family 2 profile 2 domain-containing protein</fullName>
    </recommendedName>
</protein>
<dbReference type="InterPro" id="IPR050332">
    <property type="entry name" value="GPCR_2"/>
</dbReference>
<keyword evidence="4 5" id="KW-0472">Membrane</keyword>
<dbReference type="Proteomes" id="UP000233556">
    <property type="component" value="Unassembled WGS sequence"/>
</dbReference>
<evidence type="ECO:0000256" key="1">
    <source>
        <dbReference type="ARBA" id="ARBA00004141"/>
    </source>
</evidence>
<keyword evidence="3 5" id="KW-1133">Transmembrane helix</keyword>
<dbReference type="GO" id="GO:0008528">
    <property type="term" value="F:G protein-coupled peptide receptor activity"/>
    <property type="evidence" value="ECO:0007669"/>
    <property type="project" value="TreeGrafter"/>
</dbReference>
<sequence length="131" mass="15207">MLQVGLSPMDWRKAGKLHCTRNSIHIHFFTSFILRGAAVFIKDAVLFSDESVDHCTMSTVNCKAAIAFFQYSVLANFYWLLVEGMYLQTLLLLTFTSDKRYIWWYILIGWGVPMLTVCVWVVTRLQYDNHG</sequence>
<evidence type="ECO:0000256" key="5">
    <source>
        <dbReference type="SAM" id="Phobius"/>
    </source>
</evidence>
<comment type="subcellular location">
    <subcellularLocation>
        <location evidence="1">Membrane</location>
        <topology evidence="1">Multi-pass membrane protein</topology>
    </subcellularLocation>
</comment>
<dbReference type="InterPro" id="IPR017981">
    <property type="entry name" value="GPCR_2-like_7TM"/>
</dbReference>
<dbReference type="AlphaFoldDB" id="A0A2I0TDI7"/>
<proteinExistence type="predicted"/>
<dbReference type="PROSITE" id="PS50261">
    <property type="entry name" value="G_PROTEIN_RECEP_F2_4"/>
    <property type="match status" value="1"/>
</dbReference>
<evidence type="ECO:0000259" key="6">
    <source>
        <dbReference type="PROSITE" id="PS50261"/>
    </source>
</evidence>
<dbReference type="EMBL" id="KZ512170">
    <property type="protein sequence ID" value="PKU31861.1"/>
    <property type="molecule type" value="Genomic_DNA"/>
</dbReference>
<organism evidence="7 8">
    <name type="scientific">Limosa lapponica baueri</name>
    <dbReference type="NCBI Taxonomy" id="1758121"/>
    <lineage>
        <taxon>Eukaryota</taxon>
        <taxon>Metazoa</taxon>
        <taxon>Chordata</taxon>
        <taxon>Craniata</taxon>
        <taxon>Vertebrata</taxon>
        <taxon>Euteleostomi</taxon>
        <taxon>Archelosauria</taxon>
        <taxon>Archosauria</taxon>
        <taxon>Dinosauria</taxon>
        <taxon>Saurischia</taxon>
        <taxon>Theropoda</taxon>
        <taxon>Coelurosauria</taxon>
        <taxon>Aves</taxon>
        <taxon>Neognathae</taxon>
        <taxon>Neoaves</taxon>
        <taxon>Charadriiformes</taxon>
        <taxon>Scolopacidae</taxon>
        <taxon>Limosa</taxon>
    </lineage>
</organism>
<dbReference type="Pfam" id="PF00002">
    <property type="entry name" value="7tm_2"/>
    <property type="match status" value="1"/>
</dbReference>
<reference evidence="8" key="2">
    <citation type="submission" date="2017-12" db="EMBL/GenBank/DDBJ databases">
        <title>Genome sequence of the Bar-tailed Godwit (Limosa lapponica baueri).</title>
        <authorList>
            <person name="Lima N.C.B."/>
            <person name="Parody-Merino A.M."/>
            <person name="Battley P.F."/>
            <person name="Fidler A.E."/>
            <person name="Prosdocimi F."/>
        </authorList>
    </citation>
    <scope>NUCLEOTIDE SEQUENCE [LARGE SCALE GENOMIC DNA]</scope>
</reference>
<gene>
    <name evidence="7" type="ORF">llap_17835</name>
</gene>
<dbReference type="GO" id="GO:0007166">
    <property type="term" value="P:cell surface receptor signaling pathway"/>
    <property type="evidence" value="ECO:0007669"/>
    <property type="project" value="InterPro"/>
</dbReference>
<keyword evidence="8" id="KW-1185">Reference proteome</keyword>
<dbReference type="GO" id="GO:0017046">
    <property type="term" value="F:peptide hormone binding"/>
    <property type="evidence" value="ECO:0007669"/>
    <property type="project" value="TreeGrafter"/>
</dbReference>
<evidence type="ECO:0000256" key="3">
    <source>
        <dbReference type="ARBA" id="ARBA00022989"/>
    </source>
</evidence>
<dbReference type="InterPro" id="IPR000832">
    <property type="entry name" value="GPCR_2_secretin-like"/>
</dbReference>
<feature type="domain" description="G-protein coupled receptors family 2 profile 2" evidence="6">
    <location>
        <begin position="1"/>
        <end position="131"/>
    </location>
</feature>
<reference evidence="8" key="1">
    <citation type="submission" date="2017-11" db="EMBL/GenBank/DDBJ databases">
        <authorList>
            <person name="Lima N.C."/>
            <person name="Parody-Merino A.M."/>
            <person name="Battley P.F."/>
            <person name="Fidler A.E."/>
            <person name="Prosdocimi F."/>
        </authorList>
    </citation>
    <scope>NUCLEOTIDE SEQUENCE [LARGE SCALE GENOMIC DNA]</scope>
</reference>
<evidence type="ECO:0000313" key="7">
    <source>
        <dbReference type="EMBL" id="PKU31861.1"/>
    </source>
</evidence>